<dbReference type="EMBL" id="AVPE01000005">
    <property type="protein sequence ID" value="KGX92770.1"/>
    <property type="molecule type" value="Genomic_DNA"/>
</dbReference>
<evidence type="ECO:0000313" key="2">
    <source>
        <dbReference type="EMBL" id="KGX92770.1"/>
    </source>
</evidence>
<dbReference type="AlphaFoldDB" id="A0A0A5GNM3"/>
<reference evidence="2 3" key="1">
    <citation type="submission" date="2013-08" db="EMBL/GenBank/DDBJ databases">
        <authorList>
            <person name="Huang J."/>
            <person name="Wang G."/>
        </authorList>
    </citation>
    <scope>NUCLEOTIDE SEQUENCE [LARGE SCALE GENOMIC DNA]</scope>
    <source>
        <strain evidence="2 3">JSM 076056</strain>
    </source>
</reference>
<feature type="transmembrane region" description="Helical" evidence="1">
    <location>
        <begin position="28"/>
        <end position="45"/>
    </location>
</feature>
<keyword evidence="1" id="KW-0472">Membrane</keyword>
<accession>A0A0A5GNM3</accession>
<dbReference type="Proteomes" id="UP000030528">
    <property type="component" value="Unassembled WGS sequence"/>
</dbReference>
<comment type="caution">
    <text evidence="2">The sequence shown here is derived from an EMBL/GenBank/DDBJ whole genome shotgun (WGS) entry which is preliminary data.</text>
</comment>
<name>A0A0A5GNM3_9BACI</name>
<protein>
    <submittedName>
        <fullName evidence="2">Uncharacterized protein</fullName>
    </submittedName>
</protein>
<gene>
    <name evidence="2" type="ORF">N781_14550</name>
</gene>
<keyword evidence="1" id="KW-0812">Transmembrane</keyword>
<evidence type="ECO:0000313" key="3">
    <source>
        <dbReference type="Proteomes" id="UP000030528"/>
    </source>
</evidence>
<organism evidence="2 3">
    <name type="scientific">Pontibacillus halophilus JSM 076056 = DSM 19796</name>
    <dbReference type="NCBI Taxonomy" id="1385510"/>
    <lineage>
        <taxon>Bacteria</taxon>
        <taxon>Bacillati</taxon>
        <taxon>Bacillota</taxon>
        <taxon>Bacilli</taxon>
        <taxon>Bacillales</taxon>
        <taxon>Bacillaceae</taxon>
        <taxon>Pontibacillus</taxon>
    </lineage>
</organism>
<keyword evidence="3" id="KW-1185">Reference proteome</keyword>
<evidence type="ECO:0000256" key="1">
    <source>
        <dbReference type="SAM" id="Phobius"/>
    </source>
</evidence>
<dbReference type="RefSeq" id="WP_154655210.1">
    <property type="nucleotide sequence ID" value="NZ_AULI01000007.1"/>
</dbReference>
<keyword evidence="1" id="KW-1133">Transmembrane helix</keyword>
<sequence>MVYETKIRQEVLDRMTGSEQNYSEFHPIANYSLVVASILLIVFGVF</sequence>
<proteinExistence type="predicted"/>